<dbReference type="AlphaFoldDB" id="A0AAW1UV40"/>
<gene>
    <name evidence="1" type="ORF">WA026_001616</name>
</gene>
<evidence type="ECO:0000313" key="2">
    <source>
        <dbReference type="Proteomes" id="UP001431783"/>
    </source>
</evidence>
<dbReference type="Proteomes" id="UP001431783">
    <property type="component" value="Unassembled WGS sequence"/>
</dbReference>
<keyword evidence="2" id="KW-1185">Reference proteome</keyword>
<sequence length="79" mass="9000">MDLLEFQGNKHEAYVRVTLNQHFRNMKEKRTCIVRPSRDREFSFVGGFNFKLDPTQLDVSSIGFPVSSLHLGMIGEGVA</sequence>
<evidence type="ECO:0000313" key="1">
    <source>
        <dbReference type="EMBL" id="KAK9883439.1"/>
    </source>
</evidence>
<proteinExistence type="predicted"/>
<comment type="caution">
    <text evidence="1">The sequence shown here is derived from an EMBL/GenBank/DDBJ whole genome shotgun (WGS) entry which is preliminary data.</text>
</comment>
<name>A0AAW1UV40_9CUCU</name>
<accession>A0AAW1UV40</accession>
<reference evidence="1 2" key="1">
    <citation type="submission" date="2023-03" db="EMBL/GenBank/DDBJ databases">
        <title>Genome insight into feeding habits of ladybird beetles.</title>
        <authorList>
            <person name="Li H.-S."/>
            <person name="Huang Y.-H."/>
            <person name="Pang H."/>
        </authorList>
    </citation>
    <scope>NUCLEOTIDE SEQUENCE [LARGE SCALE GENOMIC DNA]</scope>
    <source>
        <strain evidence="1">SYSU_2023b</strain>
        <tissue evidence="1">Whole body</tissue>
    </source>
</reference>
<protein>
    <submittedName>
        <fullName evidence="1">Uncharacterized protein</fullName>
    </submittedName>
</protein>
<organism evidence="1 2">
    <name type="scientific">Henosepilachna vigintioctopunctata</name>
    <dbReference type="NCBI Taxonomy" id="420089"/>
    <lineage>
        <taxon>Eukaryota</taxon>
        <taxon>Metazoa</taxon>
        <taxon>Ecdysozoa</taxon>
        <taxon>Arthropoda</taxon>
        <taxon>Hexapoda</taxon>
        <taxon>Insecta</taxon>
        <taxon>Pterygota</taxon>
        <taxon>Neoptera</taxon>
        <taxon>Endopterygota</taxon>
        <taxon>Coleoptera</taxon>
        <taxon>Polyphaga</taxon>
        <taxon>Cucujiformia</taxon>
        <taxon>Coccinelloidea</taxon>
        <taxon>Coccinellidae</taxon>
        <taxon>Epilachninae</taxon>
        <taxon>Epilachnini</taxon>
        <taxon>Henosepilachna</taxon>
    </lineage>
</organism>
<dbReference type="EMBL" id="JARQZJ010000091">
    <property type="protein sequence ID" value="KAK9883439.1"/>
    <property type="molecule type" value="Genomic_DNA"/>
</dbReference>